<dbReference type="Proteomes" id="UP001341840">
    <property type="component" value="Unassembled WGS sequence"/>
</dbReference>
<gene>
    <name evidence="1" type="ORF">PIB30_065394</name>
</gene>
<name>A0ABU6TPE4_9FABA</name>
<keyword evidence="2" id="KW-1185">Reference proteome</keyword>
<accession>A0ABU6TPE4</accession>
<reference evidence="1 2" key="1">
    <citation type="journal article" date="2023" name="Plants (Basel)">
        <title>Bridging the Gap: Combining Genomics and Transcriptomics Approaches to Understand Stylosanthes scabra, an Orphan Legume from the Brazilian Caatinga.</title>
        <authorList>
            <person name="Ferreira-Neto J.R.C."/>
            <person name="da Silva M.D."/>
            <person name="Binneck E."/>
            <person name="de Melo N.F."/>
            <person name="da Silva R.H."/>
            <person name="de Melo A.L.T.M."/>
            <person name="Pandolfi V."/>
            <person name="Bustamante F.O."/>
            <person name="Brasileiro-Vidal A.C."/>
            <person name="Benko-Iseppon A.M."/>
        </authorList>
    </citation>
    <scope>NUCLEOTIDE SEQUENCE [LARGE SCALE GENOMIC DNA]</scope>
    <source>
        <tissue evidence="1">Leaves</tissue>
    </source>
</reference>
<dbReference type="EMBL" id="JASCZI010091272">
    <property type="protein sequence ID" value="MED6149733.1"/>
    <property type="molecule type" value="Genomic_DNA"/>
</dbReference>
<proteinExistence type="predicted"/>
<evidence type="ECO:0000313" key="1">
    <source>
        <dbReference type="EMBL" id="MED6149733.1"/>
    </source>
</evidence>
<comment type="caution">
    <text evidence="1">The sequence shown here is derived from an EMBL/GenBank/DDBJ whole genome shotgun (WGS) entry which is preliminary data.</text>
</comment>
<sequence>MAFVLEGGNFFVTTGPSSGGADNFKILDMLNRVLARPTIELRKKIYQTSMFALSSGNRLGWLSNAVLDLQICLRVSLSPMVKVPVSEEIVRVSESESELDQLKGLLSDASLGSSAQRLACLARRKVLPISGSNYNKPGSECDLNIQITIHRYK</sequence>
<evidence type="ECO:0000313" key="2">
    <source>
        <dbReference type="Proteomes" id="UP001341840"/>
    </source>
</evidence>
<protein>
    <submittedName>
        <fullName evidence="1">Uncharacterized protein</fullName>
    </submittedName>
</protein>
<organism evidence="1 2">
    <name type="scientific">Stylosanthes scabra</name>
    <dbReference type="NCBI Taxonomy" id="79078"/>
    <lineage>
        <taxon>Eukaryota</taxon>
        <taxon>Viridiplantae</taxon>
        <taxon>Streptophyta</taxon>
        <taxon>Embryophyta</taxon>
        <taxon>Tracheophyta</taxon>
        <taxon>Spermatophyta</taxon>
        <taxon>Magnoliopsida</taxon>
        <taxon>eudicotyledons</taxon>
        <taxon>Gunneridae</taxon>
        <taxon>Pentapetalae</taxon>
        <taxon>rosids</taxon>
        <taxon>fabids</taxon>
        <taxon>Fabales</taxon>
        <taxon>Fabaceae</taxon>
        <taxon>Papilionoideae</taxon>
        <taxon>50 kb inversion clade</taxon>
        <taxon>dalbergioids sensu lato</taxon>
        <taxon>Dalbergieae</taxon>
        <taxon>Pterocarpus clade</taxon>
        <taxon>Stylosanthes</taxon>
    </lineage>
</organism>